<dbReference type="AlphaFoldDB" id="A0A7J6S4W4"/>
<evidence type="ECO:0000313" key="2">
    <source>
        <dbReference type="Proteomes" id="UP000574390"/>
    </source>
</evidence>
<organism evidence="1 2">
    <name type="scientific">Perkinsus olseni</name>
    <name type="common">Perkinsus atlanticus</name>
    <dbReference type="NCBI Taxonomy" id="32597"/>
    <lineage>
        <taxon>Eukaryota</taxon>
        <taxon>Sar</taxon>
        <taxon>Alveolata</taxon>
        <taxon>Perkinsozoa</taxon>
        <taxon>Perkinsea</taxon>
        <taxon>Perkinsida</taxon>
        <taxon>Perkinsidae</taxon>
        <taxon>Perkinsus</taxon>
    </lineage>
</organism>
<name>A0A7J6S4W4_PEROL</name>
<sequence length="145" mass="16177">MPPAMIQPPHDPSILLAPDSHSSASYTKYLRPWNQVPSWEQCRKAINGAIEDAAAAPLEIELPLPSSPGGFDWRIFVANHEWREELLGHGGITKAIARKHGKTRHYHLLFSCVDGTAFMLTRNTLRRFDSNGAQHIVKSSDKAVK</sequence>
<proteinExistence type="predicted"/>
<accession>A0A7J6S4W4</accession>
<dbReference type="EMBL" id="JABANM010017548">
    <property type="protein sequence ID" value="KAF4727572.1"/>
    <property type="molecule type" value="Genomic_DNA"/>
</dbReference>
<reference evidence="1 2" key="1">
    <citation type="submission" date="2020-04" db="EMBL/GenBank/DDBJ databases">
        <title>Perkinsus olseni comparative genomics.</title>
        <authorList>
            <person name="Bogema D.R."/>
        </authorList>
    </citation>
    <scope>NUCLEOTIDE SEQUENCE [LARGE SCALE GENOMIC DNA]</scope>
    <source>
        <strain evidence="1">ATCC PRA-205</strain>
    </source>
</reference>
<comment type="caution">
    <text evidence="1">The sequence shown here is derived from an EMBL/GenBank/DDBJ whole genome shotgun (WGS) entry which is preliminary data.</text>
</comment>
<evidence type="ECO:0000313" key="1">
    <source>
        <dbReference type="EMBL" id="KAF4727572.1"/>
    </source>
</evidence>
<protein>
    <submittedName>
        <fullName evidence="1">Uncharacterized protein</fullName>
    </submittedName>
</protein>
<gene>
    <name evidence="1" type="ORF">FOZ62_025607</name>
</gene>
<dbReference type="Proteomes" id="UP000574390">
    <property type="component" value="Unassembled WGS sequence"/>
</dbReference>
<feature type="non-terminal residue" evidence="1">
    <location>
        <position position="145"/>
    </location>
</feature>